<feature type="compositionally biased region" description="Basic and acidic residues" evidence="1">
    <location>
        <begin position="409"/>
        <end position="422"/>
    </location>
</feature>
<evidence type="ECO:0000256" key="1">
    <source>
        <dbReference type="SAM" id="MobiDB-lite"/>
    </source>
</evidence>
<evidence type="ECO:0000313" key="3">
    <source>
        <dbReference type="Proteomes" id="UP000298030"/>
    </source>
</evidence>
<protein>
    <submittedName>
        <fullName evidence="2">Uncharacterized protein</fullName>
    </submittedName>
</protein>
<comment type="caution">
    <text evidence="2">The sequence shown here is derived from an EMBL/GenBank/DDBJ whole genome shotgun (WGS) entry which is preliminary data.</text>
</comment>
<feature type="compositionally biased region" description="Polar residues" evidence="1">
    <location>
        <begin position="424"/>
        <end position="438"/>
    </location>
</feature>
<feature type="compositionally biased region" description="Acidic residues" evidence="1">
    <location>
        <begin position="290"/>
        <end position="305"/>
    </location>
</feature>
<dbReference type="STRING" id="71717.A0A4Y7TK55"/>
<feature type="region of interest" description="Disordered" evidence="1">
    <location>
        <begin position="401"/>
        <end position="477"/>
    </location>
</feature>
<keyword evidence="3" id="KW-1185">Reference proteome</keyword>
<evidence type="ECO:0000313" key="2">
    <source>
        <dbReference type="EMBL" id="TEB34540.1"/>
    </source>
</evidence>
<feature type="region of interest" description="Disordered" evidence="1">
    <location>
        <begin position="553"/>
        <end position="587"/>
    </location>
</feature>
<reference evidence="2 3" key="1">
    <citation type="journal article" date="2019" name="Nat. Ecol. Evol.">
        <title>Megaphylogeny resolves global patterns of mushroom evolution.</title>
        <authorList>
            <person name="Varga T."/>
            <person name="Krizsan K."/>
            <person name="Foldi C."/>
            <person name="Dima B."/>
            <person name="Sanchez-Garcia M."/>
            <person name="Sanchez-Ramirez S."/>
            <person name="Szollosi G.J."/>
            <person name="Szarkandi J.G."/>
            <person name="Papp V."/>
            <person name="Albert L."/>
            <person name="Andreopoulos W."/>
            <person name="Angelini C."/>
            <person name="Antonin V."/>
            <person name="Barry K.W."/>
            <person name="Bougher N.L."/>
            <person name="Buchanan P."/>
            <person name="Buyck B."/>
            <person name="Bense V."/>
            <person name="Catcheside P."/>
            <person name="Chovatia M."/>
            <person name="Cooper J."/>
            <person name="Damon W."/>
            <person name="Desjardin D."/>
            <person name="Finy P."/>
            <person name="Geml J."/>
            <person name="Haridas S."/>
            <person name="Hughes K."/>
            <person name="Justo A."/>
            <person name="Karasinski D."/>
            <person name="Kautmanova I."/>
            <person name="Kiss B."/>
            <person name="Kocsube S."/>
            <person name="Kotiranta H."/>
            <person name="LaButti K.M."/>
            <person name="Lechner B.E."/>
            <person name="Liimatainen K."/>
            <person name="Lipzen A."/>
            <person name="Lukacs Z."/>
            <person name="Mihaltcheva S."/>
            <person name="Morgado L.N."/>
            <person name="Niskanen T."/>
            <person name="Noordeloos M.E."/>
            <person name="Ohm R.A."/>
            <person name="Ortiz-Santana B."/>
            <person name="Ovrebo C."/>
            <person name="Racz N."/>
            <person name="Riley R."/>
            <person name="Savchenko A."/>
            <person name="Shiryaev A."/>
            <person name="Soop K."/>
            <person name="Spirin V."/>
            <person name="Szebenyi C."/>
            <person name="Tomsovsky M."/>
            <person name="Tulloss R.E."/>
            <person name="Uehling J."/>
            <person name="Grigoriev I.V."/>
            <person name="Vagvolgyi C."/>
            <person name="Papp T."/>
            <person name="Martin F.M."/>
            <person name="Miettinen O."/>
            <person name="Hibbett D.S."/>
            <person name="Nagy L.G."/>
        </authorList>
    </citation>
    <scope>NUCLEOTIDE SEQUENCE [LARGE SCALE GENOMIC DNA]</scope>
    <source>
        <strain evidence="2 3">FP101781</strain>
    </source>
</reference>
<name>A0A4Y7TK55_COPMI</name>
<dbReference type="Proteomes" id="UP000298030">
    <property type="component" value="Unassembled WGS sequence"/>
</dbReference>
<feature type="region of interest" description="Disordered" evidence="1">
    <location>
        <begin position="253"/>
        <end position="305"/>
    </location>
</feature>
<feature type="region of interest" description="Disordered" evidence="1">
    <location>
        <begin position="496"/>
        <end position="537"/>
    </location>
</feature>
<accession>A0A4Y7TK55</accession>
<dbReference type="EMBL" id="QPFP01000009">
    <property type="protein sequence ID" value="TEB34540.1"/>
    <property type="molecule type" value="Genomic_DNA"/>
</dbReference>
<dbReference type="AlphaFoldDB" id="A0A4Y7TK55"/>
<proteinExistence type="predicted"/>
<gene>
    <name evidence="2" type="ORF">FA13DRAFT_1707432</name>
</gene>
<organism evidence="2 3">
    <name type="scientific">Coprinellus micaceus</name>
    <name type="common">Glistening ink-cap mushroom</name>
    <name type="synonym">Coprinus micaceus</name>
    <dbReference type="NCBI Taxonomy" id="71717"/>
    <lineage>
        <taxon>Eukaryota</taxon>
        <taxon>Fungi</taxon>
        <taxon>Dikarya</taxon>
        <taxon>Basidiomycota</taxon>
        <taxon>Agaricomycotina</taxon>
        <taxon>Agaricomycetes</taxon>
        <taxon>Agaricomycetidae</taxon>
        <taxon>Agaricales</taxon>
        <taxon>Agaricineae</taxon>
        <taxon>Psathyrellaceae</taxon>
        <taxon>Coprinellus</taxon>
    </lineage>
</organism>
<sequence>MPPLRSRNHLGLGRVSAPRLQCPTPTVITAHFLRQIEANHIRTPGQGRPVPLHFNPATKSLSEWGWPINDGTDQRVPPGELESFRRTHRFRAPCCLCPLFEGNREYMEARIGIVETVTTDEFRNQSVLNGEYVATCAKQRCGYFCCGIFSLFLPNFLQRRKALAPQELATITDLDKSLRRGDGLFQLMTDVVVRGSGKRLERVHPDIARKSKEALANELADGMSEARFWATFVQCFICKIVTLRKHFAAGHTCGGEKDAGRPYPRPEVQGTPSPAPAQDYEDPPSPTSTELEETEDHDYDPPTDADLFGDVEYALMSPFNQNPQGLDEALVVDVPEDITDELSDLELPTILEVMHAVPARAVGSGIYMLTRPSSNPRPSTAQIYCEMAHRERDHPNEGALMRAVPAGPRHGDPDPSRGDRSRRTNQGWTPTSRPQAAPSNARCHQHDNARVVGIRGRGRASDRGWGGYSHQQQHRKYSPGRTWLVARGVEMPCMDRGELQPFKRPRRGAESQGGGERKMEVPRSTLPSNSPPYLKGPLIAQSNLFPRLINSDYEDDEDHQDHDYLSSDGGKARKPHKRNKNEEDRRRVTADVKVTPFRGTPRLDIPTAVIAVISLVCSGERVDFEPALTNAFNEVRNLVNNNGGKDDPTVLNSAQIELWGRWKQIMRPAWLKHISLKLGLYEDPEANEPVWVQACWVWLHGMKDNEGIVEDSRGRVSIAHVEGRSAFSMTTPKESHRPIGVAASTWSRLFDLCHLLFACPGLYAAILEAHHVRVHKVRHLEPNPTDFPQSAGCDLVDIARWYAGKGMQAVTANKICHYSQQKVRARCTREFRTEDAVWVSKWLIHRRHIELPSTDEANWFEPQWAAEVKRDHARQACFVRTRRDLLEGLFSEQDALTILADFDVGRYTDTGAGIGGGATTNPARERITVA</sequence>